<evidence type="ECO:0000313" key="7">
    <source>
        <dbReference type="Proteomes" id="UP000183952"/>
    </source>
</evidence>
<dbReference type="EMBL" id="FRAD01000005">
    <property type="protein sequence ID" value="SHJ67576.1"/>
    <property type="molecule type" value="Genomic_DNA"/>
</dbReference>
<dbReference type="InterPro" id="IPR019776">
    <property type="entry name" value="Flagellar_basal_body_rod_CS"/>
</dbReference>
<evidence type="ECO:0000259" key="5">
    <source>
        <dbReference type="Pfam" id="PF22692"/>
    </source>
</evidence>
<comment type="subcellular location">
    <subcellularLocation>
        <location evidence="2">Bacterial flagellum basal body</location>
    </subcellularLocation>
</comment>
<keyword evidence="2" id="KW-0975">Bacterial flagellum</keyword>
<dbReference type="PANTHER" id="PTHR30435:SF19">
    <property type="entry name" value="FLAGELLAR BASAL-BODY ROD PROTEIN FLGG"/>
    <property type="match status" value="1"/>
</dbReference>
<evidence type="ECO:0000313" key="6">
    <source>
        <dbReference type="EMBL" id="SHJ67576.1"/>
    </source>
</evidence>
<organism evidence="6 7">
    <name type="scientific">Hathewaya proteolytica DSM 3090</name>
    <dbReference type="NCBI Taxonomy" id="1121331"/>
    <lineage>
        <taxon>Bacteria</taxon>
        <taxon>Bacillati</taxon>
        <taxon>Bacillota</taxon>
        <taxon>Clostridia</taxon>
        <taxon>Eubacteriales</taxon>
        <taxon>Clostridiaceae</taxon>
        <taxon>Hathewaya</taxon>
    </lineage>
</organism>
<keyword evidence="6" id="KW-0969">Cilium</keyword>
<evidence type="ECO:0000256" key="2">
    <source>
        <dbReference type="RuleBase" id="RU362116"/>
    </source>
</evidence>
<feature type="domain" description="Flagellar basal-body/hook protein C-terminal" evidence="4">
    <location>
        <begin position="206"/>
        <end position="250"/>
    </location>
</feature>
<protein>
    <submittedName>
        <fullName evidence="6">Flagellar basal-body rod protein FlgG</fullName>
    </submittedName>
</protein>
<dbReference type="OrthoDB" id="9800375at2"/>
<name>A0A1M6L8P8_9CLOT</name>
<evidence type="ECO:0000256" key="1">
    <source>
        <dbReference type="ARBA" id="ARBA00009677"/>
    </source>
</evidence>
<dbReference type="InterPro" id="IPR020013">
    <property type="entry name" value="Flagellar_FlgE/F/G"/>
</dbReference>
<gene>
    <name evidence="6" type="ORF">SAMN02745248_00667</name>
</gene>
<dbReference type="Proteomes" id="UP000183952">
    <property type="component" value="Unassembled WGS sequence"/>
</dbReference>
<dbReference type="Pfam" id="PF06429">
    <property type="entry name" value="Flg_bbr_C"/>
    <property type="match status" value="1"/>
</dbReference>
<proteinExistence type="inferred from homology"/>
<dbReference type="Pfam" id="PF00460">
    <property type="entry name" value="Flg_bb_rod"/>
    <property type="match status" value="1"/>
</dbReference>
<dbReference type="InterPro" id="IPR010930">
    <property type="entry name" value="Flg_bb/hook_C_dom"/>
</dbReference>
<sequence length="255" mass="28407">MIRGLYIAVSGMVVGEAKQGVITNNIANANTVGYKQDSLNVKNFGDVLISNYDKVKNGQNVRQDLGMLSKGSAINNVSTYFTQGVHQLTDRNTDMAIQGRGFFNIERNGNTYYSRDGHFNINQDGYLVNDMGDFVKGYNLYTGNLEKINLDSGDIHLSSEGNISVNGVERYRLEISDFPNYESLKKVGDNLYEGENPSTVTNAVVKQKYIEKSNVNVVKETVEMMNNSRSFETNQRLVQVIDETLGKAVNEVGRL</sequence>
<dbReference type="RefSeq" id="WP_072902322.1">
    <property type="nucleotide sequence ID" value="NZ_FRAD01000005.1"/>
</dbReference>
<dbReference type="NCBIfam" id="TIGR03506">
    <property type="entry name" value="FlgEFG_subfam"/>
    <property type="match status" value="1"/>
</dbReference>
<dbReference type="InterPro" id="IPR053967">
    <property type="entry name" value="LlgE_F_G-like_D1"/>
</dbReference>
<dbReference type="Pfam" id="PF22692">
    <property type="entry name" value="LlgE_F_G_D1"/>
    <property type="match status" value="1"/>
</dbReference>
<evidence type="ECO:0000259" key="3">
    <source>
        <dbReference type="Pfam" id="PF00460"/>
    </source>
</evidence>
<keyword evidence="6" id="KW-0282">Flagellum</keyword>
<dbReference type="InterPro" id="IPR037925">
    <property type="entry name" value="FlgE/F/G-like"/>
</dbReference>
<dbReference type="AlphaFoldDB" id="A0A1M6L8P8"/>
<dbReference type="PROSITE" id="PS00588">
    <property type="entry name" value="FLAGELLA_BB_ROD"/>
    <property type="match status" value="1"/>
</dbReference>
<feature type="domain" description="Flagellar basal body rod protein N-terminal" evidence="3">
    <location>
        <begin position="5"/>
        <end position="35"/>
    </location>
</feature>
<keyword evidence="6" id="KW-0966">Cell projection</keyword>
<dbReference type="InterPro" id="IPR001444">
    <property type="entry name" value="Flag_bb_rod_N"/>
</dbReference>
<dbReference type="GO" id="GO:0009425">
    <property type="term" value="C:bacterial-type flagellum basal body"/>
    <property type="evidence" value="ECO:0007669"/>
    <property type="project" value="UniProtKB-SubCell"/>
</dbReference>
<dbReference type="GO" id="GO:0071978">
    <property type="term" value="P:bacterial-type flagellum-dependent swarming motility"/>
    <property type="evidence" value="ECO:0007669"/>
    <property type="project" value="TreeGrafter"/>
</dbReference>
<evidence type="ECO:0000259" key="4">
    <source>
        <dbReference type="Pfam" id="PF06429"/>
    </source>
</evidence>
<reference evidence="6 7" key="1">
    <citation type="submission" date="2016-11" db="EMBL/GenBank/DDBJ databases">
        <authorList>
            <person name="Jaros S."/>
            <person name="Januszkiewicz K."/>
            <person name="Wedrychowicz H."/>
        </authorList>
    </citation>
    <scope>NUCLEOTIDE SEQUENCE [LARGE SCALE GENOMIC DNA]</scope>
    <source>
        <strain evidence="6 7">DSM 3090</strain>
    </source>
</reference>
<dbReference type="SUPFAM" id="SSF117143">
    <property type="entry name" value="Flagellar hook protein flgE"/>
    <property type="match status" value="1"/>
</dbReference>
<dbReference type="PANTHER" id="PTHR30435">
    <property type="entry name" value="FLAGELLAR PROTEIN"/>
    <property type="match status" value="1"/>
</dbReference>
<feature type="domain" description="Flagellar hook protein FlgE/F/G-like D1" evidence="5">
    <location>
        <begin position="96"/>
        <end position="165"/>
    </location>
</feature>
<dbReference type="STRING" id="1121331.SAMN02745248_00667"/>
<accession>A0A1M6L8P8</accession>
<keyword evidence="7" id="KW-1185">Reference proteome</keyword>
<comment type="similarity">
    <text evidence="1 2">Belongs to the flagella basal body rod proteins family.</text>
</comment>